<comment type="caution">
    <text evidence="3">The sequence shown here is derived from an EMBL/GenBank/DDBJ whole genome shotgun (WGS) entry which is preliminary data.</text>
</comment>
<dbReference type="AlphaFoldDB" id="A0ABD5Q350"/>
<feature type="region of interest" description="Disordered" evidence="1">
    <location>
        <begin position="26"/>
        <end position="45"/>
    </location>
</feature>
<dbReference type="Proteomes" id="UP001595945">
    <property type="component" value="Unassembled WGS sequence"/>
</dbReference>
<evidence type="ECO:0000259" key="2">
    <source>
        <dbReference type="Pfam" id="PF03413"/>
    </source>
</evidence>
<sequence>MTRYPRFVLGLAVLLVVGAPVGAAAPSAVSHSSEERATSPAPTVEETARNVTAVDAMVAAENETNGTAIGVERERKDGTPVWEVEVLREDAARFEVDVHAGTGAIRSVENGGVLVGGASEGLLPANRTRNVSEMRSAVEAVEVVRNRSATVTNVSRVSLEIENSTLVYEVEYSTPDGESEVHVAAVPRT</sequence>
<gene>
    <name evidence="3" type="ORF">ACFO9K_09395</name>
</gene>
<feature type="domain" description="PepSY" evidence="2">
    <location>
        <begin position="52"/>
        <end position="109"/>
    </location>
</feature>
<dbReference type="EMBL" id="JBHSHT010000001">
    <property type="protein sequence ID" value="MFC4824479.1"/>
    <property type="molecule type" value="Genomic_DNA"/>
</dbReference>
<evidence type="ECO:0000256" key="1">
    <source>
        <dbReference type="SAM" id="MobiDB-lite"/>
    </source>
</evidence>
<keyword evidence="4" id="KW-1185">Reference proteome</keyword>
<proteinExistence type="predicted"/>
<dbReference type="Pfam" id="PF03413">
    <property type="entry name" value="PepSY"/>
    <property type="match status" value="1"/>
</dbReference>
<evidence type="ECO:0000313" key="3">
    <source>
        <dbReference type="EMBL" id="MFC4824479.1"/>
    </source>
</evidence>
<name>A0ABD5Q350_9EURY</name>
<evidence type="ECO:0000313" key="4">
    <source>
        <dbReference type="Proteomes" id="UP001595945"/>
    </source>
</evidence>
<reference evidence="3 4" key="1">
    <citation type="journal article" date="2019" name="Int. J. Syst. Evol. Microbiol.">
        <title>The Global Catalogue of Microorganisms (GCM) 10K type strain sequencing project: providing services to taxonomists for standard genome sequencing and annotation.</title>
        <authorList>
            <consortium name="The Broad Institute Genomics Platform"/>
            <consortium name="The Broad Institute Genome Sequencing Center for Infectious Disease"/>
            <person name="Wu L."/>
            <person name="Ma J."/>
        </authorList>
    </citation>
    <scope>NUCLEOTIDE SEQUENCE [LARGE SCALE GENOMIC DNA]</scope>
    <source>
        <strain evidence="3 4">XZYJ18</strain>
    </source>
</reference>
<protein>
    <submittedName>
        <fullName evidence="3">PepSY domain-containing protein</fullName>
    </submittedName>
</protein>
<dbReference type="Gene3D" id="3.10.450.40">
    <property type="match status" value="1"/>
</dbReference>
<accession>A0ABD5Q350</accession>
<organism evidence="3 4">
    <name type="scientific">Halorussus aquaticus</name>
    <dbReference type="NCBI Taxonomy" id="2953748"/>
    <lineage>
        <taxon>Archaea</taxon>
        <taxon>Methanobacteriati</taxon>
        <taxon>Methanobacteriota</taxon>
        <taxon>Stenosarchaea group</taxon>
        <taxon>Halobacteria</taxon>
        <taxon>Halobacteriales</taxon>
        <taxon>Haladaptataceae</taxon>
        <taxon>Halorussus</taxon>
    </lineage>
</organism>
<dbReference type="InterPro" id="IPR025711">
    <property type="entry name" value="PepSY"/>
</dbReference>
<dbReference type="GeneID" id="73044836"/>
<dbReference type="RefSeq" id="WP_254269783.1">
    <property type="nucleotide sequence ID" value="NZ_CP100400.1"/>
</dbReference>